<dbReference type="Proteomes" id="UP000271974">
    <property type="component" value="Unassembled WGS sequence"/>
</dbReference>
<dbReference type="AlphaFoldDB" id="A0A433U2J5"/>
<gene>
    <name evidence="1" type="ORF">EGW08_004207</name>
</gene>
<reference evidence="1 2" key="1">
    <citation type="submission" date="2019-01" db="EMBL/GenBank/DDBJ databases">
        <title>A draft genome assembly of the solar-powered sea slug Elysia chlorotica.</title>
        <authorList>
            <person name="Cai H."/>
            <person name="Li Q."/>
            <person name="Fang X."/>
            <person name="Li J."/>
            <person name="Curtis N.E."/>
            <person name="Altenburger A."/>
            <person name="Shibata T."/>
            <person name="Feng M."/>
            <person name="Maeda T."/>
            <person name="Schwartz J.A."/>
            <person name="Shigenobu S."/>
            <person name="Lundholm N."/>
            <person name="Nishiyama T."/>
            <person name="Yang H."/>
            <person name="Hasebe M."/>
            <person name="Li S."/>
            <person name="Pierce S.K."/>
            <person name="Wang J."/>
        </authorList>
    </citation>
    <scope>NUCLEOTIDE SEQUENCE [LARGE SCALE GENOMIC DNA]</scope>
    <source>
        <strain evidence="1">EC2010</strain>
        <tissue evidence="1">Whole organism of an adult</tissue>
    </source>
</reference>
<accession>A0A433U2J5</accession>
<evidence type="ECO:0000313" key="2">
    <source>
        <dbReference type="Proteomes" id="UP000271974"/>
    </source>
</evidence>
<sequence length="305" mass="33212">MDNPQREEDENEARRLREVLRGRINQEQARRLLDEFGDPEPALDFVLNGSVQSPGVSALALCDNTYKNCQSKLRSLEIAFGPMLDAQWYSKYLKCKTLLVTLLGTGGEGRLLVPKSASLSSNHDVPGIMVGDEDDRCRPKIKGQVSIFSGKCLGPREDMTGIMVSDEDDRYGPKIKEQAERIVSGDPEKLFMGGWRGVVQPQICFMFWDGGSGEFARVLAQAGPSGNIWMLAGGRSCEFLYMLVQAGSSGLTRMQTGVRERGGQAGQKEEDGLKTLISRRRGSSLDSLLEGGVVSSSVVSGAVGI</sequence>
<proteinExistence type="predicted"/>
<name>A0A433U2J5_ELYCH</name>
<evidence type="ECO:0000313" key="1">
    <source>
        <dbReference type="EMBL" id="RUS88041.1"/>
    </source>
</evidence>
<protein>
    <submittedName>
        <fullName evidence="1">Uncharacterized protein</fullName>
    </submittedName>
</protein>
<organism evidence="1 2">
    <name type="scientific">Elysia chlorotica</name>
    <name type="common">Eastern emerald elysia</name>
    <name type="synonym">Sea slug</name>
    <dbReference type="NCBI Taxonomy" id="188477"/>
    <lineage>
        <taxon>Eukaryota</taxon>
        <taxon>Metazoa</taxon>
        <taxon>Spiralia</taxon>
        <taxon>Lophotrochozoa</taxon>
        <taxon>Mollusca</taxon>
        <taxon>Gastropoda</taxon>
        <taxon>Heterobranchia</taxon>
        <taxon>Euthyneura</taxon>
        <taxon>Panpulmonata</taxon>
        <taxon>Sacoglossa</taxon>
        <taxon>Placobranchoidea</taxon>
        <taxon>Plakobranchidae</taxon>
        <taxon>Elysia</taxon>
    </lineage>
</organism>
<dbReference type="EMBL" id="RQTK01000094">
    <property type="protein sequence ID" value="RUS88041.1"/>
    <property type="molecule type" value="Genomic_DNA"/>
</dbReference>
<comment type="caution">
    <text evidence="1">The sequence shown here is derived from an EMBL/GenBank/DDBJ whole genome shotgun (WGS) entry which is preliminary data.</text>
</comment>
<keyword evidence="2" id="KW-1185">Reference proteome</keyword>